<proteinExistence type="predicted"/>
<feature type="domain" description="Endonuclease/exonuclease/phosphatase" evidence="1">
    <location>
        <begin position="53"/>
        <end position="361"/>
    </location>
</feature>
<dbReference type="Pfam" id="PF19580">
    <property type="entry name" value="Exo_endo_phos_3"/>
    <property type="match status" value="1"/>
</dbReference>
<protein>
    <recommendedName>
        <fullName evidence="1">Endonuclease/exonuclease/phosphatase domain-containing protein</fullName>
    </recommendedName>
</protein>
<evidence type="ECO:0000259" key="1">
    <source>
        <dbReference type="Pfam" id="PF19580"/>
    </source>
</evidence>
<dbReference type="Proteomes" id="UP000293562">
    <property type="component" value="Unassembled WGS sequence"/>
</dbReference>
<dbReference type="SUPFAM" id="SSF56219">
    <property type="entry name" value="DNase I-like"/>
    <property type="match status" value="1"/>
</dbReference>
<gene>
    <name evidence="2" type="ORF">EV201_2114</name>
</gene>
<keyword evidence="3" id="KW-1185">Reference proteome</keyword>
<name>A0A4Q7VMM4_9BACT</name>
<comment type="caution">
    <text evidence="2">The sequence shown here is derived from an EMBL/GenBank/DDBJ whole genome shotgun (WGS) entry which is preliminary data.</text>
</comment>
<evidence type="ECO:0000313" key="3">
    <source>
        <dbReference type="Proteomes" id="UP000293562"/>
    </source>
</evidence>
<dbReference type="InterPro" id="IPR036691">
    <property type="entry name" value="Endo/exonu/phosph_ase_sf"/>
</dbReference>
<dbReference type="InterPro" id="IPR005135">
    <property type="entry name" value="Endo/exonuclease/phosphatase"/>
</dbReference>
<dbReference type="PANTHER" id="PTHR42834">
    <property type="entry name" value="ENDONUCLEASE/EXONUCLEASE/PHOSPHATASE FAMILY PROTEIN (AFU_ORTHOLOGUE AFUA_3G09210)"/>
    <property type="match status" value="1"/>
</dbReference>
<reference evidence="2 3" key="1">
    <citation type="submission" date="2019-02" db="EMBL/GenBank/DDBJ databases">
        <title>Genomic Encyclopedia of Type Strains, Phase IV (KMG-IV): sequencing the most valuable type-strain genomes for metagenomic binning, comparative biology and taxonomic classification.</title>
        <authorList>
            <person name="Goeker M."/>
        </authorList>
    </citation>
    <scope>NUCLEOTIDE SEQUENCE [LARGE SCALE GENOMIC DNA]</scope>
    <source>
        <strain evidence="2 3">DSM 28825</strain>
    </source>
</reference>
<dbReference type="Gene3D" id="3.60.10.10">
    <property type="entry name" value="Endonuclease/exonuclease/phosphatase"/>
    <property type="match status" value="1"/>
</dbReference>
<dbReference type="PANTHER" id="PTHR42834:SF1">
    <property type="entry name" value="ENDONUCLEASE_EXONUCLEASE_PHOSPHATASE FAMILY PROTEIN (AFU_ORTHOLOGUE AFUA_3G09210)"/>
    <property type="match status" value="1"/>
</dbReference>
<dbReference type="EMBL" id="SHKN01000001">
    <property type="protein sequence ID" value="RZT97444.1"/>
    <property type="molecule type" value="Genomic_DNA"/>
</dbReference>
<dbReference type="AlphaFoldDB" id="A0A4Q7VMM4"/>
<accession>A0A4Q7VMM4</accession>
<sequence length="364" mass="42245">MYEFAYFIRDYNRKNKHMKNFKFKQLGLLVLLACFLFNVNGVSAQKKEKEIACIGFYNLENLFDTLDDPEKRDDEYTPEGKNKWTESKYKAKLFNMAHAISLIGKEGCKEGFSILGVCEVENRKVLEDLVAEPALVNRKLQIVHYPSPDKRGIDVGLLYNPKRFEVIESKSFRLHAFRNDGDTLFTRDQLLVTGLLDKEKVHVIVNHWPSRSGGEKVSRPSRNKAAQLCRSICDSLTQADPKAKILVMGDLNDDPFNDSVKKHLKTKAKISKMSPEFMYNPWENILAKGYGTLAYRDTWNLFDQIILSNPLIDKNTEGYKFLTCNIFKKKFMIQQEGRYKGYPKRREGGYSDHFPVYLYLVRNK</sequence>
<evidence type="ECO:0000313" key="2">
    <source>
        <dbReference type="EMBL" id="RZT97444.1"/>
    </source>
</evidence>
<dbReference type="GO" id="GO:0003824">
    <property type="term" value="F:catalytic activity"/>
    <property type="evidence" value="ECO:0007669"/>
    <property type="project" value="InterPro"/>
</dbReference>
<organism evidence="2 3">
    <name type="scientific">Ancylomarina subtilis</name>
    <dbReference type="NCBI Taxonomy" id="1639035"/>
    <lineage>
        <taxon>Bacteria</taxon>
        <taxon>Pseudomonadati</taxon>
        <taxon>Bacteroidota</taxon>
        <taxon>Bacteroidia</taxon>
        <taxon>Marinilabiliales</taxon>
        <taxon>Marinifilaceae</taxon>
        <taxon>Ancylomarina</taxon>
    </lineage>
</organism>